<keyword evidence="2" id="KW-1003">Cell membrane</keyword>
<dbReference type="EMBL" id="LN824141">
    <property type="protein sequence ID" value="CEP77918.1"/>
    <property type="molecule type" value="Genomic_DNA"/>
</dbReference>
<sequence>MINVWMLTIMGILIVFSILIVLYFVIMSFKLFFRPNKTKKKQQNIPIKEPIEPLKLKKIKSKELDLTEEELVAVVAAISMYFVGKEFEIKSITRMDLLSERYKKNKLKDFNRTKWQKHNPSVSWIPYRKKRWR</sequence>
<dbReference type="EC" id="2.3.1.1" evidence="7"/>
<dbReference type="GO" id="GO:0005886">
    <property type="term" value="C:plasma membrane"/>
    <property type="evidence" value="ECO:0007669"/>
    <property type="project" value="UniProtKB-SubCell"/>
</dbReference>
<keyword evidence="5 6" id="KW-0472">Membrane</keyword>
<evidence type="ECO:0000313" key="8">
    <source>
        <dbReference type="Proteomes" id="UP000032809"/>
    </source>
</evidence>
<dbReference type="STRING" id="1006576.DTL3_0601"/>
<dbReference type="GO" id="GO:0015081">
    <property type="term" value="F:sodium ion transmembrane transporter activity"/>
    <property type="evidence" value="ECO:0007669"/>
    <property type="project" value="InterPro"/>
</dbReference>
<feature type="transmembrane region" description="Helical" evidence="6">
    <location>
        <begin position="6"/>
        <end position="33"/>
    </location>
</feature>
<dbReference type="GO" id="GO:0016746">
    <property type="term" value="F:acyltransferase activity"/>
    <property type="evidence" value="ECO:0007669"/>
    <property type="project" value="UniProtKB-KW"/>
</dbReference>
<dbReference type="HOGENOM" id="CLU_1936078_0_0_0"/>
<reference evidence="8" key="1">
    <citation type="submission" date="2014-11" db="EMBL/GenBank/DDBJ databases">
        <authorList>
            <person name="Wibberg D."/>
        </authorList>
    </citation>
    <scope>NUCLEOTIDE SEQUENCE [LARGE SCALE GENOMIC DNA]</scope>
    <source>
        <strain evidence="8">L3</strain>
    </source>
</reference>
<keyword evidence="3 6" id="KW-0812">Transmembrane</keyword>
<dbReference type="KEGG" id="dtn:DTL3_0601"/>
<name>A0A0C7NX24_DEFTU</name>
<comment type="subcellular location">
    <subcellularLocation>
        <location evidence="1">Cell membrane</location>
    </subcellularLocation>
</comment>
<dbReference type="RefSeq" id="WP_045087464.1">
    <property type="nucleotide sequence ID" value="NZ_LN824141.1"/>
</dbReference>
<keyword evidence="4 6" id="KW-1133">Transmembrane helix</keyword>
<dbReference type="Proteomes" id="UP000032809">
    <property type="component" value="Chromosome I"/>
</dbReference>
<keyword evidence="7" id="KW-0808">Transferase</keyword>
<protein>
    <submittedName>
        <fullName evidence="7">Methylmalonyl-CoA gamma subunit</fullName>
        <ecNumber evidence="7">2.3.1.1</ecNumber>
    </submittedName>
</protein>
<evidence type="ECO:0000256" key="6">
    <source>
        <dbReference type="SAM" id="Phobius"/>
    </source>
</evidence>
<keyword evidence="7" id="KW-0012">Acyltransferase</keyword>
<evidence type="ECO:0000256" key="3">
    <source>
        <dbReference type="ARBA" id="ARBA00022692"/>
    </source>
</evidence>
<keyword evidence="8" id="KW-1185">Reference proteome</keyword>
<dbReference type="InterPro" id="IPR005899">
    <property type="entry name" value="Na_pump_deCOase"/>
</dbReference>
<evidence type="ECO:0000256" key="1">
    <source>
        <dbReference type="ARBA" id="ARBA00004236"/>
    </source>
</evidence>
<organism evidence="7 8">
    <name type="scientific">Defluviitoga tunisiensis</name>
    <dbReference type="NCBI Taxonomy" id="1006576"/>
    <lineage>
        <taxon>Bacteria</taxon>
        <taxon>Thermotogati</taxon>
        <taxon>Thermotogota</taxon>
        <taxon>Thermotogae</taxon>
        <taxon>Petrotogales</taxon>
        <taxon>Petrotogaceae</taxon>
        <taxon>Defluviitoga</taxon>
    </lineage>
</organism>
<accession>A0A0C7NX24</accession>
<dbReference type="GO" id="GO:0036376">
    <property type="term" value="P:sodium ion export across plasma membrane"/>
    <property type="evidence" value="ECO:0007669"/>
    <property type="project" value="InterPro"/>
</dbReference>
<proteinExistence type="predicted"/>
<dbReference type="OrthoDB" id="49423at2"/>
<gene>
    <name evidence="7" type="ORF">DTL3_0601</name>
</gene>
<evidence type="ECO:0000313" key="7">
    <source>
        <dbReference type="EMBL" id="CEP77918.1"/>
    </source>
</evidence>
<dbReference type="AlphaFoldDB" id="A0A0C7NX24"/>
<evidence type="ECO:0000256" key="2">
    <source>
        <dbReference type="ARBA" id="ARBA00022475"/>
    </source>
</evidence>
<evidence type="ECO:0000256" key="4">
    <source>
        <dbReference type="ARBA" id="ARBA00022989"/>
    </source>
</evidence>
<evidence type="ECO:0000256" key="5">
    <source>
        <dbReference type="ARBA" id="ARBA00023136"/>
    </source>
</evidence>
<dbReference type="Pfam" id="PF04277">
    <property type="entry name" value="OAD_gamma"/>
    <property type="match status" value="1"/>
</dbReference>